<dbReference type="PANTHER" id="PTHR33463">
    <property type="entry name" value="NB-ARC DOMAIN-CONTAINING PROTEIN-RELATED"/>
    <property type="match status" value="1"/>
</dbReference>
<keyword evidence="5" id="KW-0611">Plant defense</keyword>
<dbReference type="Gene3D" id="1.10.8.430">
    <property type="entry name" value="Helical domain of apoptotic protease-activating factors"/>
    <property type="match status" value="1"/>
</dbReference>
<evidence type="ECO:0000313" key="10">
    <source>
        <dbReference type="EMBL" id="CAA7057162.1"/>
    </source>
</evidence>
<dbReference type="GO" id="GO:0006952">
    <property type="term" value="P:defense response"/>
    <property type="evidence" value="ECO:0007669"/>
    <property type="project" value="UniProtKB-KW"/>
</dbReference>
<evidence type="ECO:0000259" key="9">
    <source>
        <dbReference type="Pfam" id="PF23598"/>
    </source>
</evidence>
<dbReference type="InterPro" id="IPR055414">
    <property type="entry name" value="LRR_R13L4/SHOC2-like"/>
</dbReference>
<dbReference type="Pfam" id="PF00931">
    <property type="entry name" value="NB-ARC"/>
    <property type="match status" value="1"/>
</dbReference>
<evidence type="ECO:0000313" key="11">
    <source>
        <dbReference type="Proteomes" id="UP000467841"/>
    </source>
</evidence>
<dbReference type="GO" id="GO:0005524">
    <property type="term" value="F:ATP binding"/>
    <property type="evidence" value="ECO:0007669"/>
    <property type="project" value="UniProtKB-KW"/>
</dbReference>
<dbReference type="SUPFAM" id="SSF52058">
    <property type="entry name" value="L domain-like"/>
    <property type="match status" value="1"/>
</dbReference>
<dbReference type="PANTHER" id="PTHR33463:SF220">
    <property type="entry name" value="NB-ARC DOMAIN-CONTAINING PROTEIN"/>
    <property type="match status" value="1"/>
</dbReference>
<evidence type="ECO:0000259" key="7">
    <source>
        <dbReference type="Pfam" id="PF00931"/>
    </source>
</evidence>
<dbReference type="InterPro" id="IPR032675">
    <property type="entry name" value="LRR_dom_sf"/>
</dbReference>
<evidence type="ECO:0000259" key="8">
    <source>
        <dbReference type="Pfam" id="PF23559"/>
    </source>
</evidence>
<evidence type="ECO:0000256" key="3">
    <source>
        <dbReference type="ARBA" id="ARBA00022737"/>
    </source>
</evidence>
<dbReference type="InterPro" id="IPR058922">
    <property type="entry name" value="WHD_DRP"/>
</dbReference>
<dbReference type="FunFam" id="3.40.50.300:FF:001091">
    <property type="entry name" value="Probable disease resistance protein At1g61300"/>
    <property type="match status" value="1"/>
</dbReference>
<keyword evidence="4" id="KW-0547">Nucleotide-binding</keyword>
<feature type="domain" description="Disease resistance R13L4/SHOC-2-like LRR" evidence="9">
    <location>
        <begin position="492"/>
        <end position="801"/>
    </location>
</feature>
<comment type="caution">
    <text evidence="10">The sequence shown here is derived from an EMBL/GenBank/DDBJ whole genome shotgun (WGS) entry which is preliminary data.</text>
</comment>
<dbReference type="InterPro" id="IPR036388">
    <property type="entry name" value="WH-like_DNA-bd_sf"/>
</dbReference>
<gene>
    <name evidence="10" type="ORF">MERR_LOCUS44398</name>
</gene>
<protein>
    <submittedName>
        <fullName evidence="10">Uncharacterized protein</fullName>
    </submittedName>
</protein>
<dbReference type="Gene3D" id="1.10.10.10">
    <property type="entry name" value="Winged helix-like DNA-binding domain superfamily/Winged helix DNA-binding domain"/>
    <property type="match status" value="1"/>
</dbReference>
<dbReference type="InterPro" id="IPR050905">
    <property type="entry name" value="Plant_NBS-LRR"/>
</dbReference>
<feature type="domain" description="Disease resistance protein winged helix" evidence="8">
    <location>
        <begin position="372"/>
        <end position="440"/>
    </location>
</feature>
<keyword evidence="6" id="KW-0067">ATP-binding</keyword>
<dbReference type="SUPFAM" id="SSF52540">
    <property type="entry name" value="P-loop containing nucleoside triphosphate hydrolases"/>
    <property type="match status" value="1"/>
</dbReference>
<reference evidence="10" key="1">
    <citation type="submission" date="2020-01" db="EMBL/GenBank/DDBJ databases">
        <authorList>
            <person name="Mishra B."/>
        </authorList>
    </citation>
    <scope>NUCLEOTIDE SEQUENCE [LARGE SCALE GENOMIC DNA]</scope>
</reference>
<dbReference type="Pfam" id="PF23598">
    <property type="entry name" value="LRR_14"/>
    <property type="match status" value="1"/>
</dbReference>
<sequence length="873" mass="98864">MEVETLSGMITELSKRVSKEKERGLQTLPEVEKWISMAEDLEMEASGLLSESISECYNLSTYDDCSQISEKNHQYNEMVCLTLKEVEAQSLRSKGVFELLVARAPLSNVQKMLPLRPIVSREMLLEKAWKRLSENECGTLGLYGVAGVGKTFLLTQIKNKITEDREVYGLHIFVDVKSDGVEGIQNKIREKLGIDRSKYKDLSENMQKADTYESLSKTRFVLLLDGVQREGMDFEKIGIPRPSRENGCKIVFTTRSPEEACRSKWVDAEVEVKCLRPEEAWEVFQEIVGESTLKGHPDIPNLARIVARRCGGLPISLSLIGKTMSRKRTLREWYHAIHVLSSSSRVPNPMLKFAYDNLPGENIKSCFLYCALFPKNYDISKQDLVDYWIAEGMIIDEDREIAELKGYEMIGDLVKVGLLMENESGDGVKMMMHDMVLDMAFGIAARASFSGRHAENIVVKCGAKILRMPWASGRTRMSVTSTQIATISAGYGCSQLTTLFLQGNDKLGRISDGFFRRMTSLAVLDLSRNVNLYALPNTVSRLVSLQLLNLSGTSIKRLPSGLKKLRKLIHLDLEHTHKLGGIEVLASLLNLQVLKLFGSNVPVDLGLMEDIYLLKSLEELSLTVNDYTVLQRLQSFHRLAIRRLYLKNITTTEGELLLMKSSLRHLNIYRCTIFSEITIDWRSWETVHSGNIQKLPQFRNIRTVYLSNCEGLEDLTWLLLSPSLGELRLTDCPQMKEVISKEKATALLGQTSQQPFQNLKVLYLSTLPELESIYWTPLPFPALQLLHISNCPKLRRLPLNFESAKGNRVNVNFDQQSIQGFEWEDEATKQRFSHLNDTRFRSVPCPLSSTVLLSILFCFGDFARDGPAVLLTI</sequence>
<dbReference type="PRINTS" id="PR00364">
    <property type="entry name" value="DISEASERSIST"/>
</dbReference>
<dbReference type="InterPro" id="IPR042197">
    <property type="entry name" value="Apaf_helical"/>
</dbReference>
<keyword evidence="3" id="KW-0677">Repeat</keyword>
<evidence type="ECO:0000256" key="6">
    <source>
        <dbReference type="ARBA" id="ARBA00022840"/>
    </source>
</evidence>
<name>A0A6D2KYC4_9BRAS</name>
<evidence type="ECO:0000256" key="4">
    <source>
        <dbReference type="ARBA" id="ARBA00022741"/>
    </source>
</evidence>
<dbReference type="InterPro" id="IPR002182">
    <property type="entry name" value="NB-ARC"/>
</dbReference>
<accession>A0A6D2KYC4</accession>
<organism evidence="10 11">
    <name type="scientific">Microthlaspi erraticum</name>
    <dbReference type="NCBI Taxonomy" id="1685480"/>
    <lineage>
        <taxon>Eukaryota</taxon>
        <taxon>Viridiplantae</taxon>
        <taxon>Streptophyta</taxon>
        <taxon>Embryophyta</taxon>
        <taxon>Tracheophyta</taxon>
        <taxon>Spermatophyta</taxon>
        <taxon>Magnoliopsida</taxon>
        <taxon>eudicotyledons</taxon>
        <taxon>Gunneridae</taxon>
        <taxon>Pentapetalae</taxon>
        <taxon>rosids</taxon>
        <taxon>malvids</taxon>
        <taxon>Brassicales</taxon>
        <taxon>Brassicaceae</taxon>
        <taxon>Coluteocarpeae</taxon>
        <taxon>Microthlaspi</taxon>
    </lineage>
</organism>
<comment type="similarity">
    <text evidence="1">Belongs to the disease resistance NB-LRR family.</text>
</comment>
<feature type="domain" description="NB-ARC" evidence="7">
    <location>
        <begin position="122"/>
        <end position="293"/>
    </location>
</feature>
<dbReference type="Proteomes" id="UP000467841">
    <property type="component" value="Unassembled WGS sequence"/>
</dbReference>
<dbReference type="EMBL" id="CACVBM020001673">
    <property type="protein sequence ID" value="CAA7057162.1"/>
    <property type="molecule type" value="Genomic_DNA"/>
</dbReference>
<keyword evidence="2" id="KW-0433">Leucine-rich repeat</keyword>
<dbReference type="GO" id="GO:0043531">
    <property type="term" value="F:ADP binding"/>
    <property type="evidence" value="ECO:0007669"/>
    <property type="project" value="InterPro"/>
</dbReference>
<dbReference type="Gene3D" id="3.40.50.300">
    <property type="entry name" value="P-loop containing nucleotide triphosphate hydrolases"/>
    <property type="match status" value="1"/>
</dbReference>
<dbReference type="AlphaFoldDB" id="A0A6D2KYC4"/>
<dbReference type="OrthoDB" id="1104845at2759"/>
<keyword evidence="11" id="KW-1185">Reference proteome</keyword>
<dbReference type="InterPro" id="IPR027417">
    <property type="entry name" value="P-loop_NTPase"/>
</dbReference>
<dbReference type="FunFam" id="1.10.8.430:FF:000003">
    <property type="entry name" value="Probable disease resistance protein At5g66910"/>
    <property type="match status" value="1"/>
</dbReference>
<evidence type="ECO:0000256" key="2">
    <source>
        <dbReference type="ARBA" id="ARBA00022614"/>
    </source>
</evidence>
<proteinExistence type="inferred from homology"/>
<evidence type="ECO:0000256" key="5">
    <source>
        <dbReference type="ARBA" id="ARBA00022821"/>
    </source>
</evidence>
<dbReference type="Pfam" id="PF23559">
    <property type="entry name" value="WHD_DRP"/>
    <property type="match status" value="1"/>
</dbReference>
<evidence type="ECO:0000256" key="1">
    <source>
        <dbReference type="ARBA" id="ARBA00008894"/>
    </source>
</evidence>
<dbReference type="Gene3D" id="3.80.10.10">
    <property type="entry name" value="Ribonuclease Inhibitor"/>
    <property type="match status" value="2"/>
</dbReference>
<dbReference type="FunFam" id="1.10.10.10:FF:000322">
    <property type="entry name" value="Probable disease resistance protein At1g63360"/>
    <property type="match status" value="1"/>
</dbReference>